<dbReference type="EMBL" id="JAPTNE010000013">
    <property type="protein sequence ID" value="MCZ0807459.1"/>
    <property type="molecule type" value="Genomic_DNA"/>
</dbReference>
<dbReference type="Proteomes" id="UP001077662">
    <property type="component" value="Unassembled WGS sequence"/>
</dbReference>
<protein>
    <submittedName>
        <fullName evidence="1">Uncharacterized protein</fullName>
    </submittedName>
</protein>
<sequence length="396" mass="45823">MSNSTFPHDETTTDVLSDFQTKLLAALAAHSRDLAAFHFYLEEEHLLSPFVHKQLQYQGELRLIWQDGSTSIHAITPTLLQQPELPITKWAPYRVFRSDNRYLIARDMIYESPIIYDHSLAEHVINNSLPDPPKGFTATISMYKRTYADSRQVQISEQETRLYFQPSLGNPFSYEFRRLPTKAAWEYMQTEAHWFHTFSLSHMSFYTPIKRTICLLSPSALQRLLLPCFLSQDFKIEYKKKSAPSPRLKAWYDPRRQSGVGTHRFDRKGSPLFRFSLDEPNSLHLLPDLPEHEIALGLVAQAKKRVYFRSWLLNQPEVLFIPKVDIPNDYHPLQTEQLFCPQATLFRYGKPVLQTTLLFPVSCSTLFSSKNLISVYKALWDAPGLAFPALSLVFTS</sequence>
<proteinExistence type="predicted"/>
<dbReference type="RefSeq" id="WP_258433600.1">
    <property type="nucleotide sequence ID" value="NZ_JANSGW010000013.1"/>
</dbReference>
<accession>A0AAP3DFE7</accession>
<comment type="caution">
    <text evidence="1">The sequence shown here is derived from an EMBL/GenBank/DDBJ whole genome shotgun (WGS) entry which is preliminary data.</text>
</comment>
<evidence type="ECO:0000313" key="2">
    <source>
        <dbReference type="Proteomes" id="UP001077662"/>
    </source>
</evidence>
<gene>
    <name evidence="1" type="ORF">O0554_11090</name>
</gene>
<reference evidence="1" key="1">
    <citation type="submission" date="2022-09" db="EMBL/GenBank/DDBJ databases">
        <title>Genome analysis and characterization of larvicidal activity of Brevibacillus strains.</title>
        <authorList>
            <person name="Patrusheva E.V."/>
            <person name="Izotova A.O."/>
            <person name="Toshchakov S.V."/>
            <person name="Sineoky S.P."/>
        </authorList>
    </citation>
    <scope>NUCLEOTIDE SEQUENCE</scope>
    <source>
        <strain evidence="1">VKPM_B-13247</strain>
    </source>
</reference>
<evidence type="ECO:0000313" key="1">
    <source>
        <dbReference type="EMBL" id="MCZ0807459.1"/>
    </source>
</evidence>
<name>A0AAP3DFE7_BRELA</name>
<dbReference type="AlphaFoldDB" id="A0AAP3DFE7"/>
<organism evidence="1 2">
    <name type="scientific">Brevibacillus laterosporus</name>
    <name type="common">Bacillus laterosporus</name>
    <dbReference type="NCBI Taxonomy" id="1465"/>
    <lineage>
        <taxon>Bacteria</taxon>
        <taxon>Bacillati</taxon>
        <taxon>Bacillota</taxon>
        <taxon>Bacilli</taxon>
        <taxon>Bacillales</taxon>
        <taxon>Paenibacillaceae</taxon>
        <taxon>Brevibacillus</taxon>
    </lineage>
</organism>